<evidence type="ECO:0000313" key="2">
    <source>
        <dbReference type="Proteomes" id="UP000013111"/>
    </source>
</evidence>
<reference evidence="1 2" key="1">
    <citation type="submission" date="2012-11" db="EMBL/GenBank/DDBJ databases">
        <authorList>
            <person name="Linke B."/>
        </authorList>
    </citation>
    <scope>NUCLEOTIDE SEQUENCE [LARGE SCALE GENOMIC DNA]</scope>
    <source>
        <strain evidence="2">CFBP 1232</strain>
    </source>
</reference>
<dbReference type="Proteomes" id="UP000013111">
    <property type="component" value="Unassembled WGS sequence"/>
</dbReference>
<evidence type="ECO:0000313" key="1">
    <source>
        <dbReference type="EMBL" id="CCO93714.1"/>
    </source>
</evidence>
<gene>
    <name evidence="1" type="ORF">BN437_1784</name>
</gene>
<sequence>MHPGRPVQVLIVSADAPYCQFDPHCRSTAGSAPEDVFIKVFKDLLNYG</sequence>
<dbReference type="EMBL" id="CAPB01000015">
    <property type="protein sequence ID" value="CCO93714.1"/>
    <property type="molecule type" value="Genomic_DNA"/>
</dbReference>
<protein>
    <submittedName>
        <fullName evidence="1">Uncharacterized protein</fullName>
    </submittedName>
</protein>
<organism evidence="1 2">
    <name type="scientific">Erwinia amylovora NBRC 12687 = CFBP 1232</name>
    <dbReference type="NCBI Taxonomy" id="1219359"/>
    <lineage>
        <taxon>Bacteria</taxon>
        <taxon>Pseudomonadati</taxon>
        <taxon>Pseudomonadota</taxon>
        <taxon>Gammaproteobacteria</taxon>
        <taxon>Enterobacterales</taxon>
        <taxon>Erwiniaceae</taxon>
        <taxon>Erwinia</taxon>
    </lineage>
</organism>
<accession>A0A831EJW2</accession>
<name>A0A831EJW2_ERWAM</name>
<reference evidence="1 2" key="2">
    <citation type="submission" date="2013-04" db="EMBL/GenBank/DDBJ databases">
        <title>Comparative genomics of 12 strains of Erwinia amylovora identifies a pan-genome with a large conserved core and provides insights into host specificity.</title>
        <authorList>
            <person name="Mann R.A."/>
            <person name="Smits T.H.M."/>
            <person name="Buehlmann A."/>
            <person name="Blom J."/>
            <person name="Goesmann A."/>
            <person name="Frey J.E."/>
            <person name="Plummer K.M."/>
            <person name="Beer S.V."/>
            <person name="Luck J."/>
            <person name="Duffy B."/>
            <person name="Rodoni B."/>
        </authorList>
    </citation>
    <scope>NUCLEOTIDE SEQUENCE [LARGE SCALE GENOMIC DNA]</scope>
    <source>
        <strain evidence="2">CFBP 1232</strain>
    </source>
</reference>
<comment type="caution">
    <text evidence="1">The sequence shown here is derived from an EMBL/GenBank/DDBJ whole genome shotgun (WGS) entry which is preliminary data.</text>
</comment>
<dbReference type="AlphaFoldDB" id="A0A831EJW2"/>
<proteinExistence type="predicted"/>